<dbReference type="PANTHER" id="PTHR39299:SF1">
    <property type="entry name" value="TRANSMEMBRANE PROTEIN"/>
    <property type="match status" value="1"/>
</dbReference>
<dbReference type="PANTHER" id="PTHR39299">
    <property type="entry name" value="TRANSMEMBRANE PROTEIN"/>
    <property type="match status" value="1"/>
</dbReference>
<dbReference type="EMBL" id="OVEO01000005">
    <property type="protein sequence ID" value="SPQ96086.1"/>
    <property type="molecule type" value="Genomic_DNA"/>
</dbReference>
<feature type="transmembrane region" description="Helical" evidence="1">
    <location>
        <begin position="287"/>
        <end position="311"/>
    </location>
</feature>
<geneLocation type="mitochondrion" evidence="3"/>
<feature type="transmembrane region" description="Helical" evidence="1">
    <location>
        <begin position="331"/>
        <end position="353"/>
    </location>
</feature>
<reference evidence="3 5" key="2">
    <citation type="submission" date="2018-03" db="EMBL/GenBank/DDBJ databases">
        <authorList>
            <person name="Fogelqvist J."/>
        </authorList>
    </citation>
    <scope>NUCLEOTIDE SEQUENCE [LARGE SCALE GENOMIC DNA]</scope>
</reference>
<feature type="transmembrane region" description="Helical" evidence="1">
    <location>
        <begin position="221"/>
        <end position="248"/>
    </location>
</feature>
<keyword evidence="1" id="KW-0472">Membrane</keyword>
<evidence type="ECO:0000313" key="2">
    <source>
        <dbReference type="EMBL" id="CEO98095.1"/>
    </source>
</evidence>
<keyword evidence="1" id="KW-1133">Transmembrane helix</keyword>
<evidence type="ECO:0000313" key="5">
    <source>
        <dbReference type="Proteomes" id="UP000290189"/>
    </source>
</evidence>
<feature type="transmembrane region" description="Helical" evidence="1">
    <location>
        <begin position="122"/>
        <end position="140"/>
    </location>
</feature>
<evidence type="ECO:0000256" key="1">
    <source>
        <dbReference type="SAM" id="Phobius"/>
    </source>
</evidence>
<dbReference type="Proteomes" id="UP000039324">
    <property type="component" value="Unassembled WGS sequence"/>
</dbReference>
<evidence type="ECO:0000313" key="4">
    <source>
        <dbReference type="Proteomes" id="UP000039324"/>
    </source>
</evidence>
<organism evidence="2 4">
    <name type="scientific">Plasmodiophora brassicae</name>
    <name type="common">Clubroot disease agent</name>
    <dbReference type="NCBI Taxonomy" id="37360"/>
    <lineage>
        <taxon>Eukaryota</taxon>
        <taxon>Sar</taxon>
        <taxon>Rhizaria</taxon>
        <taxon>Endomyxa</taxon>
        <taxon>Phytomyxea</taxon>
        <taxon>Plasmodiophorida</taxon>
        <taxon>Plasmodiophoridae</taxon>
        <taxon>Plasmodiophora</taxon>
    </lineage>
</organism>
<dbReference type="Proteomes" id="UP000290189">
    <property type="component" value="Unassembled WGS sequence"/>
</dbReference>
<sequence length="446" mass="48650">MFCLNANDPVSQVGTGECDENCRGRSRIFSDVDTGDAVLVVVVAVVAVSCSRSAGVRGRGSRLSLTHCFLYRKVGRRLVAMLDDDASGSWPQPLLGVGTESHGAHASRASGPKYRLSSSGRLFLAVVVAESVLVAAERLFTDVVWKLPTAASHGRLDSSGNWWFFLCFLISALYNVLFAFDAVLNESRHALFACLASSALLSARAVVEFAYKESACASADINWICIPGLIEIIAYQVFLISLGLGSVISQMGFRFYRIVGADLALREIYERYAQFVTLFRLNQQLTLLAFCTALFFATSAFQVVMAVLFLAVECAWEFTVVVAVHNEDAMLTRVSSFASLAVPVYLVSLLVVLSGEPFFYDGLMLFKIFAFVVLSICARAAVVYCANRLQSTYGQGFRSRILPKLNLLALALPIRTPSIGLNGFVALHNEDSQQEQHSQQPPPGDL</sequence>
<keyword evidence="4" id="KW-1185">Reference proteome</keyword>
<feature type="transmembrane region" description="Helical" evidence="1">
    <location>
        <begin position="365"/>
        <end position="384"/>
    </location>
</feature>
<feature type="transmembrane region" description="Helical" evidence="1">
    <location>
        <begin position="37"/>
        <end position="55"/>
    </location>
</feature>
<protein>
    <submittedName>
        <fullName evidence="2">Uncharacterized protein</fullName>
    </submittedName>
</protein>
<evidence type="ECO:0000313" key="3">
    <source>
        <dbReference type="EMBL" id="SPQ96086.1"/>
    </source>
</evidence>
<accession>A0A0G4ISA1</accession>
<dbReference type="EMBL" id="CDSF01000082">
    <property type="protein sequence ID" value="CEO98095.1"/>
    <property type="molecule type" value="Genomic_DNA"/>
</dbReference>
<gene>
    <name evidence="2" type="ORF">PBRA_006209</name>
    <name evidence="3" type="ORF">PLBR_LOCUS3301</name>
</gene>
<keyword evidence="1" id="KW-0812">Transmembrane</keyword>
<proteinExistence type="predicted"/>
<reference evidence="2 4" key="1">
    <citation type="submission" date="2015-02" db="EMBL/GenBank/DDBJ databases">
        <authorList>
            <person name="Chooi Y.-H."/>
        </authorList>
    </citation>
    <scope>NUCLEOTIDE SEQUENCE [LARGE SCALE GENOMIC DNA]</scope>
    <source>
        <strain evidence="2">E3</strain>
    </source>
</reference>
<feature type="transmembrane region" description="Helical" evidence="1">
    <location>
        <begin position="160"/>
        <end position="178"/>
    </location>
</feature>
<keyword evidence="3" id="KW-0496">Mitochondrion</keyword>
<dbReference type="AlphaFoldDB" id="A0A0G4ISA1"/>
<name>A0A0G4ISA1_PLABS</name>
<feature type="transmembrane region" description="Helical" evidence="1">
    <location>
        <begin position="190"/>
        <end position="209"/>
    </location>
</feature>